<evidence type="ECO:0000313" key="2">
    <source>
        <dbReference type="EMBL" id="GMN40829.1"/>
    </source>
</evidence>
<evidence type="ECO:0000256" key="1">
    <source>
        <dbReference type="SAM" id="MobiDB-lite"/>
    </source>
</evidence>
<reference evidence="2" key="1">
    <citation type="submission" date="2023-07" db="EMBL/GenBank/DDBJ databases">
        <title>draft genome sequence of fig (Ficus carica).</title>
        <authorList>
            <person name="Takahashi T."/>
            <person name="Nishimura K."/>
        </authorList>
    </citation>
    <scope>NUCLEOTIDE SEQUENCE</scope>
</reference>
<dbReference type="AlphaFoldDB" id="A0AA87ZPB6"/>
<feature type="compositionally biased region" description="Basic residues" evidence="1">
    <location>
        <begin position="177"/>
        <end position="199"/>
    </location>
</feature>
<comment type="caution">
    <text evidence="2">The sequence shown here is derived from an EMBL/GenBank/DDBJ whole genome shotgun (WGS) entry which is preliminary data.</text>
</comment>
<feature type="region of interest" description="Disordered" evidence="1">
    <location>
        <begin position="104"/>
        <end position="145"/>
    </location>
</feature>
<feature type="compositionally biased region" description="Basic and acidic residues" evidence="1">
    <location>
        <begin position="111"/>
        <end position="122"/>
    </location>
</feature>
<protein>
    <submittedName>
        <fullName evidence="2">Uncharacterized protein</fullName>
    </submittedName>
</protein>
<dbReference type="Proteomes" id="UP001187192">
    <property type="component" value="Unassembled WGS sequence"/>
</dbReference>
<organism evidence="2 3">
    <name type="scientific">Ficus carica</name>
    <name type="common">Common fig</name>
    <dbReference type="NCBI Taxonomy" id="3494"/>
    <lineage>
        <taxon>Eukaryota</taxon>
        <taxon>Viridiplantae</taxon>
        <taxon>Streptophyta</taxon>
        <taxon>Embryophyta</taxon>
        <taxon>Tracheophyta</taxon>
        <taxon>Spermatophyta</taxon>
        <taxon>Magnoliopsida</taxon>
        <taxon>eudicotyledons</taxon>
        <taxon>Gunneridae</taxon>
        <taxon>Pentapetalae</taxon>
        <taxon>rosids</taxon>
        <taxon>fabids</taxon>
        <taxon>Rosales</taxon>
        <taxon>Moraceae</taxon>
        <taxon>Ficeae</taxon>
        <taxon>Ficus</taxon>
    </lineage>
</organism>
<feature type="region of interest" description="Disordered" evidence="1">
    <location>
        <begin position="162"/>
        <end position="203"/>
    </location>
</feature>
<dbReference type="EMBL" id="BTGU01000011">
    <property type="protein sequence ID" value="GMN40829.1"/>
    <property type="molecule type" value="Genomic_DNA"/>
</dbReference>
<proteinExistence type="predicted"/>
<gene>
    <name evidence="2" type="ORF">TIFTF001_010051</name>
</gene>
<accession>A0AA87ZPB6</accession>
<name>A0AA87ZPB6_FICCA</name>
<evidence type="ECO:0000313" key="3">
    <source>
        <dbReference type="Proteomes" id="UP001187192"/>
    </source>
</evidence>
<sequence length="276" mass="30632">MQNSPTFNKSRSVATAAPCRHAHCHRSVRRSLYYRDECHTGVRCCQPIFVTVRCATRDFCLAPCHRHRRTQQSFVADMILLVAPRIRPNRVAIHDAGDNVGVHNDGVVTDNKTKIDLGERRVPSPADDPPNKHQRATSSHTVSSEPPFFATSSVPYHLPLLTSTSPLHPPPNVAARSGRRLGGRWRWGRGPPRHRHQRRGGPLVDGHKTSLAFPFFQCTMFVGGRRRECWTSSVVVGGGRACSQRWLRGDLALFVAPVARGLRVALTFEGDFLGGG</sequence>
<feature type="compositionally biased region" description="Polar residues" evidence="1">
    <location>
        <begin position="136"/>
        <end position="145"/>
    </location>
</feature>
<keyword evidence="3" id="KW-1185">Reference proteome</keyword>